<feature type="compositionally biased region" description="Basic residues" evidence="6">
    <location>
        <begin position="209"/>
        <end position="220"/>
    </location>
</feature>
<dbReference type="OrthoDB" id="10039931at2759"/>
<feature type="compositionally biased region" description="Basic residues" evidence="6">
    <location>
        <begin position="268"/>
        <end position="280"/>
    </location>
</feature>
<dbReference type="Gene3D" id="3.30.160.60">
    <property type="entry name" value="Classic Zinc Finger"/>
    <property type="match status" value="5"/>
</dbReference>
<keyword evidence="1" id="KW-0479">Metal-binding</keyword>
<dbReference type="OMA" id="CSERIAF"/>
<evidence type="ECO:0000313" key="8">
    <source>
        <dbReference type="EMBL" id="TRY70167.1"/>
    </source>
</evidence>
<evidence type="ECO:0000256" key="4">
    <source>
        <dbReference type="ARBA" id="ARBA00022833"/>
    </source>
</evidence>
<feature type="domain" description="C2H2-type" evidence="7">
    <location>
        <begin position="622"/>
        <end position="649"/>
    </location>
</feature>
<protein>
    <recommendedName>
        <fullName evidence="7">C2H2-type domain-containing protein</fullName>
    </recommendedName>
</protein>
<dbReference type="PANTHER" id="PTHR24379">
    <property type="entry name" value="KRAB AND ZINC FINGER DOMAIN-CONTAINING"/>
    <property type="match status" value="1"/>
</dbReference>
<dbReference type="PANTHER" id="PTHR24379:SF127">
    <property type="entry name" value="BLOODY FINGERS-RELATED"/>
    <property type="match status" value="1"/>
</dbReference>
<keyword evidence="4" id="KW-0862">Zinc</keyword>
<evidence type="ECO:0000313" key="9">
    <source>
        <dbReference type="Proteomes" id="UP000318571"/>
    </source>
</evidence>
<name>A0A553NXM6_TIGCA</name>
<keyword evidence="9" id="KW-1185">Reference proteome</keyword>
<evidence type="ECO:0000256" key="2">
    <source>
        <dbReference type="ARBA" id="ARBA00022737"/>
    </source>
</evidence>
<keyword evidence="3 5" id="KW-0863">Zinc-finger</keyword>
<evidence type="ECO:0000256" key="5">
    <source>
        <dbReference type="PROSITE-ProRule" id="PRU00042"/>
    </source>
</evidence>
<dbReference type="GO" id="GO:0000981">
    <property type="term" value="F:DNA-binding transcription factor activity, RNA polymerase II-specific"/>
    <property type="evidence" value="ECO:0007669"/>
    <property type="project" value="TreeGrafter"/>
</dbReference>
<evidence type="ECO:0000256" key="1">
    <source>
        <dbReference type="ARBA" id="ARBA00022723"/>
    </source>
</evidence>
<dbReference type="PROSITE" id="PS00028">
    <property type="entry name" value="ZINC_FINGER_C2H2_1"/>
    <property type="match status" value="5"/>
</dbReference>
<dbReference type="Pfam" id="PF00096">
    <property type="entry name" value="zf-C2H2"/>
    <property type="match status" value="3"/>
</dbReference>
<feature type="compositionally biased region" description="Acidic residues" evidence="6">
    <location>
        <begin position="287"/>
        <end position="300"/>
    </location>
</feature>
<comment type="caution">
    <text evidence="8">The sequence shown here is derived from an EMBL/GenBank/DDBJ whole genome shotgun (WGS) entry which is preliminary data.</text>
</comment>
<feature type="region of interest" description="Disordered" evidence="6">
    <location>
        <begin position="191"/>
        <end position="301"/>
    </location>
</feature>
<dbReference type="InterPro" id="IPR013087">
    <property type="entry name" value="Znf_C2H2_type"/>
</dbReference>
<feature type="domain" description="C2H2-type" evidence="7">
    <location>
        <begin position="328"/>
        <end position="346"/>
    </location>
</feature>
<reference evidence="8 9" key="1">
    <citation type="journal article" date="2018" name="Nat. Ecol. Evol.">
        <title>Genomic signatures of mitonuclear coevolution across populations of Tigriopus californicus.</title>
        <authorList>
            <person name="Barreto F.S."/>
            <person name="Watson E.T."/>
            <person name="Lima T.G."/>
            <person name="Willett C.S."/>
            <person name="Edmands S."/>
            <person name="Li W."/>
            <person name="Burton R.S."/>
        </authorList>
    </citation>
    <scope>NUCLEOTIDE SEQUENCE [LARGE SCALE GENOMIC DNA]</scope>
    <source>
        <strain evidence="8 9">San Diego</strain>
    </source>
</reference>
<feature type="domain" description="C2H2-type" evidence="7">
    <location>
        <begin position="691"/>
        <end position="714"/>
    </location>
</feature>
<gene>
    <name evidence="8" type="ORF">TCAL_05202</name>
</gene>
<evidence type="ECO:0000259" key="7">
    <source>
        <dbReference type="PROSITE" id="PS50157"/>
    </source>
</evidence>
<organism evidence="8 9">
    <name type="scientific">Tigriopus californicus</name>
    <name type="common">Marine copepod</name>
    <dbReference type="NCBI Taxonomy" id="6832"/>
    <lineage>
        <taxon>Eukaryota</taxon>
        <taxon>Metazoa</taxon>
        <taxon>Ecdysozoa</taxon>
        <taxon>Arthropoda</taxon>
        <taxon>Crustacea</taxon>
        <taxon>Multicrustacea</taxon>
        <taxon>Hexanauplia</taxon>
        <taxon>Copepoda</taxon>
        <taxon>Harpacticoida</taxon>
        <taxon>Harpacticidae</taxon>
        <taxon>Tigriopus</taxon>
    </lineage>
</organism>
<dbReference type="SUPFAM" id="SSF57667">
    <property type="entry name" value="beta-beta-alpha zinc fingers"/>
    <property type="match status" value="5"/>
</dbReference>
<dbReference type="GO" id="GO:0008270">
    <property type="term" value="F:zinc ion binding"/>
    <property type="evidence" value="ECO:0007669"/>
    <property type="project" value="UniProtKB-KW"/>
</dbReference>
<dbReference type="GO" id="GO:0000977">
    <property type="term" value="F:RNA polymerase II transcription regulatory region sequence-specific DNA binding"/>
    <property type="evidence" value="ECO:0007669"/>
    <property type="project" value="TreeGrafter"/>
</dbReference>
<dbReference type="GO" id="GO:0005634">
    <property type="term" value="C:nucleus"/>
    <property type="evidence" value="ECO:0007669"/>
    <property type="project" value="TreeGrafter"/>
</dbReference>
<feature type="domain" description="C2H2-type" evidence="7">
    <location>
        <begin position="661"/>
        <end position="689"/>
    </location>
</feature>
<sequence length="749" mass="85911">MESVPDLAPAPVLFPPSAPPPDLAQLHQHLSATLATHHLLGLTVGPWLMILRPVRSEPPEKPEDPEEPFWASTFLIHSTSRVFLHRIYGRTLEKGSFEAWPELPPLIHRAFSELRACRGFSAALAPSGKIFEADFTLQNFPFDRIVSKDCLVAFQPESAHLAPAEDAFMCERCRELFWRIKAQPEMVGNLKPVPVKDEATPSDDESLMRLRKRRPKRKRRKDEDFWEPDSDLNGEKEADDSSIKSEFQTLPLDVTMNHDEEDELEAKVKRKKRAGRKKKAAVADSFNESDSEYDPDDDKEEVQREIEALHFDEMHKHRQKNDPGRAPFECDHCGKDFKLRGQLRAHWVSINRLGDFVCKLCTFQCTFLSGLLAHVELVHPENIREFAHLRQEDEEMEAMKDPKKCGVCNMIFNGNTMLFRHRAQYHELGDFKCADCGVPSLTRYDLMVHRSRVHDETIVKEIPSLEGMQATIGPDGKVKLKRQSFICDACGKGFKYDSGCDAHRRTKHCWGMFNCDKCDQMCHYASSFVAHLAHFHPEDEMIDCPSCSERIAFTPDPHLFYGHYMACTKRLGNAQIRGHKMSHDSGKKRNTLTFQCDECGRSFSSKYQFQAHVDSHRGIEKYKCEDCDYATNFPHVYTDHRKIHLREKGLTNADTDVVLFHPCHVCGKQFRTMSSLREHVKVVHEGIRKEMPCGDCGMVFYSKGAFYNHKKKIHGFVSNRTRCGKRNFLTGTTIKPDANESKESPSHMS</sequence>
<dbReference type="Proteomes" id="UP000318571">
    <property type="component" value="Chromosome 9"/>
</dbReference>
<dbReference type="EMBL" id="VCGU01000009">
    <property type="protein sequence ID" value="TRY70167.1"/>
    <property type="molecule type" value="Genomic_DNA"/>
</dbReference>
<dbReference type="STRING" id="6832.A0A553NXM6"/>
<feature type="domain" description="C2H2-type" evidence="7">
    <location>
        <begin position="594"/>
        <end position="621"/>
    </location>
</feature>
<dbReference type="PROSITE" id="PS50157">
    <property type="entry name" value="ZINC_FINGER_C2H2_2"/>
    <property type="match status" value="6"/>
</dbReference>
<accession>A0A553NXM6</accession>
<evidence type="ECO:0000256" key="3">
    <source>
        <dbReference type="ARBA" id="ARBA00022771"/>
    </source>
</evidence>
<dbReference type="AlphaFoldDB" id="A0A553NXM6"/>
<feature type="domain" description="C2H2-type" evidence="7">
    <location>
        <begin position="485"/>
        <end position="508"/>
    </location>
</feature>
<dbReference type="InterPro" id="IPR036236">
    <property type="entry name" value="Znf_C2H2_sf"/>
</dbReference>
<evidence type="ECO:0000256" key="6">
    <source>
        <dbReference type="SAM" id="MobiDB-lite"/>
    </source>
</evidence>
<keyword evidence="2" id="KW-0677">Repeat</keyword>
<feature type="compositionally biased region" description="Basic and acidic residues" evidence="6">
    <location>
        <begin position="233"/>
        <end position="243"/>
    </location>
</feature>
<dbReference type="SMART" id="SM00355">
    <property type="entry name" value="ZnF_C2H2"/>
    <property type="match status" value="10"/>
</dbReference>
<proteinExistence type="predicted"/>